<gene>
    <name evidence="5" type="ORF">ACFSCY_29370</name>
</gene>
<evidence type="ECO:0000256" key="1">
    <source>
        <dbReference type="SAM" id="MobiDB-lite"/>
    </source>
</evidence>
<dbReference type="GO" id="GO:0016746">
    <property type="term" value="F:acyltransferase activity"/>
    <property type="evidence" value="ECO:0007669"/>
    <property type="project" value="UniProtKB-KW"/>
</dbReference>
<comment type="caution">
    <text evidence="5">The sequence shown here is derived from an EMBL/GenBank/DDBJ whole genome shotgun (WGS) entry which is preliminary data.</text>
</comment>
<evidence type="ECO:0000259" key="4">
    <source>
        <dbReference type="Pfam" id="PF19040"/>
    </source>
</evidence>
<dbReference type="InterPro" id="IPR043968">
    <property type="entry name" value="SGNH"/>
</dbReference>
<feature type="transmembrane region" description="Helical" evidence="2">
    <location>
        <begin position="71"/>
        <end position="88"/>
    </location>
</feature>
<evidence type="ECO:0000259" key="3">
    <source>
        <dbReference type="Pfam" id="PF01757"/>
    </source>
</evidence>
<feature type="transmembrane region" description="Helical" evidence="2">
    <location>
        <begin position="394"/>
        <end position="412"/>
    </location>
</feature>
<accession>A0ABW4FSY1</accession>
<organism evidence="5 6">
    <name type="scientific">Pseudonocardia aurantiaca</name>
    <dbReference type="NCBI Taxonomy" id="75290"/>
    <lineage>
        <taxon>Bacteria</taxon>
        <taxon>Bacillati</taxon>
        <taxon>Actinomycetota</taxon>
        <taxon>Actinomycetes</taxon>
        <taxon>Pseudonocardiales</taxon>
        <taxon>Pseudonocardiaceae</taxon>
        <taxon>Pseudonocardia</taxon>
    </lineage>
</organism>
<dbReference type="RefSeq" id="WP_343985533.1">
    <property type="nucleotide sequence ID" value="NZ_BAAAJG010000026.1"/>
</dbReference>
<dbReference type="Pfam" id="PF01757">
    <property type="entry name" value="Acyl_transf_3"/>
    <property type="match status" value="1"/>
</dbReference>
<evidence type="ECO:0000313" key="6">
    <source>
        <dbReference type="Proteomes" id="UP001597145"/>
    </source>
</evidence>
<feature type="domain" description="Acyltransferase 3" evidence="3">
    <location>
        <begin position="46"/>
        <end position="372"/>
    </location>
</feature>
<feature type="domain" description="SGNH" evidence="4">
    <location>
        <begin position="472"/>
        <end position="681"/>
    </location>
</feature>
<keyword evidence="5" id="KW-0012">Acyltransferase</keyword>
<feature type="transmembrane region" description="Helical" evidence="2">
    <location>
        <begin position="354"/>
        <end position="373"/>
    </location>
</feature>
<keyword evidence="2" id="KW-0812">Transmembrane</keyword>
<feature type="transmembrane region" description="Helical" evidence="2">
    <location>
        <begin position="234"/>
        <end position="253"/>
    </location>
</feature>
<dbReference type="Proteomes" id="UP001597145">
    <property type="component" value="Unassembled WGS sequence"/>
</dbReference>
<feature type="transmembrane region" description="Helical" evidence="2">
    <location>
        <begin position="172"/>
        <end position="195"/>
    </location>
</feature>
<name>A0ABW4FSY1_9PSEU</name>
<keyword evidence="6" id="KW-1185">Reference proteome</keyword>
<dbReference type="EC" id="2.3.1.-" evidence="5"/>
<feature type="transmembrane region" description="Helical" evidence="2">
    <location>
        <begin position="329"/>
        <end position="348"/>
    </location>
</feature>
<dbReference type="PANTHER" id="PTHR23028">
    <property type="entry name" value="ACETYLTRANSFERASE"/>
    <property type="match status" value="1"/>
</dbReference>
<keyword evidence="2" id="KW-1133">Transmembrane helix</keyword>
<feature type="transmembrane region" description="Helical" evidence="2">
    <location>
        <begin position="109"/>
        <end position="128"/>
    </location>
</feature>
<feature type="transmembrane region" description="Helical" evidence="2">
    <location>
        <begin position="265"/>
        <end position="284"/>
    </location>
</feature>
<feature type="region of interest" description="Disordered" evidence="1">
    <location>
        <begin position="1"/>
        <end position="37"/>
    </location>
</feature>
<dbReference type="InterPro" id="IPR002656">
    <property type="entry name" value="Acyl_transf_3_dom"/>
</dbReference>
<proteinExistence type="predicted"/>
<evidence type="ECO:0000256" key="2">
    <source>
        <dbReference type="SAM" id="Phobius"/>
    </source>
</evidence>
<dbReference type="EMBL" id="JBHUCP010000025">
    <property type="protein sequence ID" value="MFD1533543.1"/>
    <property type="molecule type" value="Genomic_DNA"/>
</dbReference>
<feature type="transmembrane region" description="Helical" evidence="2">
    <location>
        <begin position="290"/>
        <end position="308"/>
    </location>
</feature>
<dbReference type="Pfam" id="PF19040">
    <property type="entry name" value="SGNH"/>
    <property type="match status" value="1"/>
</dbReference>
<feature type="transmembrane region" description="Helical" evidence="2">
    <location>
        <begin position="207"/>
        <end position="228"/>
    </location>
</feature>
<keyword evidence="5" id="KW-0808">Transferase</keyword>
<reference evidence="6" key="1">
    <citation type="journal article" date="2019" name="Int. J. Syst. Evol. Microbiol.">
        <title>The Global Catalogue of Microorganisms (GCM) 10K type strain sequencing project: providing services to taxonomists for standard genome sequencing and annotation.</title>
        <authorList>
            <consortium name="The Broad Institute Genomics Platform"/>
            <consortium name="The Broad Institute Genome Sequencing Center for Infectious Disease"/>
            <person name="Wu L."/>
            <person name="Ma J."/>
        </authorList>
    </citation>
    <scope>NUCLEOTIDE SEQUENCE [LARGE SCALE GENOMIC DNA]</scope>
    <source>
        <strain evidence="6">JCM 12165</strain>
    </source>
</reference>
<evidence type="ECO:0000313" key="5">
    <source>
        <dbReference type="EMBL" id="MFD1533543.1"/>
    </source>
</evidence>
<protein>
    <submittedName>
        <fullName evidence="5">Acyltransferase family protein</fullName>
        <ecNumber evidence="5">2.3.1.-</ecNumber>
    </submittedName>
</protein>
<sequence>MGSTPSRRAAGPTAQGTTSATEHLTGPRAPRPTLPAPTAAAHFRPELQGLRALAVVLVVVYHVWFGRVSGGVDVFFLISGFLLTGQLARAAERGRLELRTRWSRMVVRLLPAAVTVLLGTVLAAAVLLPEGRWNQTVREVVAAALFLENWQLAADSVDYAARNNATSVVQHFWSLSIQVQFFLIWPVLVALVAMVARGAIHRFHTHLSIALLGVFAMSLTYSVALTIINQPLAYFHTLTRLWEFALGGLLVLWMGRFPWTREERVAFGWVGVVGLLVCGAVLPVGAVFPGIAALWPTACGGLVLLAGVTRSRYGVDRLLTLGPVQYVGGLSYSLYLWHWPVLILFMAVREQDGVGFFGGIAVIAVSVTLAILTHRFVEQPVLRRRIGVRNAYRLGALGVAAVLVAAGCWQLVTVQRAHTAPIGDAAHPGALALVDGPPAEAPLLPAPVSVYDDWVRVDQWVCAPMAQFPSDMCVQPVAEPEKRIVVVGDSHMQQLSGALIPIAQQHNWQITAILRGACPFSTASEVVADEPDCLAWNTAVADEIAAQHPDAVVTLASRDVRPGLTEQTPPGFVAQWWRLHGLGIPVLAVRDNPRFDFSVPDCVQQNGRGAEVCGVDRAAVYADVPPYEQRDDVPPNVTFLDVADAVCDGARCPAEIGNVMVYLDDNHVSAAYSTSMAALVEDQVLGLFDW</sequence>
<keyword evidence="2" id="KW-0472">Membrane</keyword>
<dbReference type="PANTHER" id="PTHR23028:SF53">
    <property type="entry name" value="ACYL_TRANSF_3 DOMAIN-CONTAINING PROTEIN"/>
    <property type="match status" value="1"/>
</dbReference>
<dbReference type="InterPro" id="IPR050879">
    <property type="entry name" value="Acyltransferase_3"/>
</dbReference>